<dbReference type="Pfam" id="PF00970">
    <property type="entry name" value="FAD_binding_6"/>
    <property type="match status" value="1"/>
</dbReference>
<comment type="cofactor">
    <cofactor evidence="1">
        <name>FAD</name>
        <dbReference type="ChEBI" id="CHEBI:57692"/>
    </cofactor>
</comment>
<evidence type="ECO:0000256" key="4">
    <source>
        <dbReference type="ARBA" id="ARBA00023002"/>
    </source>
</evidence>
<dbReference type="GeneID" id="114332703"/>
<sequence length="271" mass="30483">MDLVKRLLVDPKIKYKMKLYKKVNANRNVRIFTFKLPEDDMILGHACGQHCLFHAKIGGKDISRTYSPTSICSTRGYAEFMIKIYFKNEDPKFPAGGKMSQHLDSLKIGDVIQVSNPSGKVIYKGGGKFYITHKAGTLVVNTKKLGFIVGGIGITPVIQMLRTIIADPLDGINCTLIYASKTEADIIGKEELNETAKKMPGRLKIWHTLEQPPPDWRFGKGFVSKDMMRDHLFPPSTQSLNLLSGPYPMLKALAKQLSDLGYSKQMYSRYF</sequence>
<dbReference type="PANTHER" id="PTHR19370:SF185">
    <property type="entry name" value="NADH-CYTOCHROME B5 REDUCTASE"/>
    <property type="match status" value="1"/>
</dbReference>
<evidence type="ECO:0000313" key="7">
    <source>
        <dbReference type="Proteomes" id="UP001652700"/>
    </source>
</evidence>
<dbReference type="PANTHER" id="PTHR19370">
    <property type="entry name" value="NADH-CYTOCHROME B5 REDUCTASE"/>
    <property type="match status" value="1"/>
</dbReference>
<organism evidence="6 7">
    <name type="scientific">Diabrotica virgifera virgifera</name>
    <name type="common">western corn rootworm</name>
    <dbReference type="NCBI Taxonomy" id="50390"/>
    <lineage>
        <taxon>Eukaryota</taxon>
        <taxon>Metazoa</taxon>
        <taxon>Ecdysozoa</taxon>
        <taxon>Arthropoda</taxon>
        <taxon>Hexapoda</taxon>
        <taxon>Insecta</taxon>
        <taxon>Pterygota</taxon>
        <taxon>Neoptera</taxon>
        <taxon>Endopterygota</taxon>
        <taxon>Coleoptera</taxon>
        <taxon>Polyphaga</taxon>
        <taxon>Cucujiformia</taxon>
        <taxon>Chrysomeloidea</taxon>
        <taxon>Chrysomelidae</taxon>
        <taxon>Galerucinae</taxon>
        <taxon>Diabroticina</taxon>
        <taxon>Diabroticites</taxon>
        <taxon>Diabrotica</taxon>
    </lineage>
</organism>
<dbReference type="InterPro" id="IPR039261">
    <property type="entry name" value="FNR_nucleotide-bd"/>
</dbReference>
<reference evidence="6" key="1">
    <citation type="submission" date="2025-05" db="UniProtKB">
        <authorList>
            <consortium name="EnsemblMetazoa"/>
        </authorList>
    </citation>
    <scope>IDENTIFICATION</scope>
</reference>
<dbReference type="PROSITE" id="PS51384">
    <property type="entry name" value="FAD_FR"/>
    <property type="match status" value="1"/>
</dbReference>
<keyword evidence="7" id="KW-1185">Reference proteome</keyword>
<name>A0ABM5IPS1_DIAVI</name>
<protein>
    <recommendedName>
        <fullName evidence="5">FAD-binding FR-type domain-containing protein</fullName>
    </recommendedName>
</protein>
<dbReference type="CDD" id="cd06183">
    <property type="entry name" value="cyt_b5_reduct_like"/>
    <property type="match status" value="1"/>
</dbReference>
<proteinExistence type="predicted"/>
<evidence type="ECO:0000313" key="6">
    <source>
        <dbReference type="EnsemblMetazoa" id="XP_028138331.2"/>
    </source>
</evidence>
<feature type="domain" description="FAD-binding FR-type" evidence="5">
    <location>
        <begin position="12"/>
        <end position="124"/>
    </location>
</feature>
<evidence type="ECO:0000256" key="2">
    <source>
        <dbReference type="ARBA" id="ARBA00022630"/>
    </source>
</evidence>
<dbReference type="Pfam" id="PF00175">
    <property type="entry name" value="NAD_binding_1"/>
    <property type="match status" value="1"/>
</dbReference>
<evidence type="ECO:0000256" key="3">
    <source>
        <dbReference type="ARBA" id="ARBA00022827"/>
    </source>
</evidence>
<evidence type="ECO:0000256" key="1">
    <source>
        <dbReference type="ARBA" id="ARBA00001974"/>
    </source>
</evidence>
<dbReference type="EnsemblMetazoa" id="XM_028282530.2">
    <property type="protein sequence ID" value="XP_028138331.2"/>
    <property type="gene ID" value="LOC114332703"/>
</dbReference>
<keyword evidence="3" id="KW-0274">FAD</keyword>
<dbReference type="RefSeq" id="XP_028138331.2">
    <property type="nucleotide sequence ID" value="XM_028282530.2"/>
</dbReference>
<dbReference type="Gene3D" id="2.40.30.10">
    <property type="entry name" value="Translation factors"/>
    <property type="match status" value="1"/>
</dbReference>
<dbReference type="PRINTS" id="PR00406">
    <property type="entry name" value="CYTB5RDTASE"/>
</dbReference>
<evidence type="ECO:0000259" key="5">
    <source>
        <dbReference type="PROSITE" id="PS51384"/>
    </source>
</evidence>
<dbReference type="SUPFAM" id="SSF52343">
    <property type="entry name" value="Ferredoxin reductase-like, C-terminal NADP-linked domain"/>
    <property type="match status" value="1"/>
</dbReference>
<dbReference type="InterPro" id="IPR017938">
    <property type="entry name" value="Riboflavin_synthase-like_b-brl"/>
</dbReference>
<dbReference type="SUPFAM" id="SSF63380">
    <property type="entry name" value="Riboflavin synthase domain-like"/>
    <property type="match status" value="1"/>
</dbReference>
<accession>A0ABM5IPS1</accession>
<dbReference type="Proteomes" id="UP001652700">
    <property type="component" value="Unplaced"/>
</dbReference>
<dbReference type="InterPro" id="IPR008333">
    <property type="entry name" value="Cbr1-like_FAD-bd_dom"/>
</dbReference>
<dbReference type="Gene3D" id="3.40.50.80">
    <property type="entry name" value="Nucleotide-binding domain of ferredoxin-NADP reductase (FNR) module"/>
    <property type="match status" value="1"/>
</dbReference>
<dbReference type="InterPro" id="IPR001433">
    <property type="entry name" value="OxRdtase_FAD/NAD-bd"/>
</dbReference>
<keyword evidence="2" id="KW-0285">Flavoprotein</keyword>
<dbReference type="InterPro" id="IPR001834">
    <property type="entry name" value="CBR-like"/>
</dbReference>
<keyword evidence="4" id="KW-0560">Oxidoreductase</keyword>
<dbReference type="InterPro" id="IPR017927">
    <property type="entry name" value="FAD-bd_FR_type"/>
</dbReference>